<reference evidence="1 2" key="1">
    <citation type="submission" date="2014-06" db="EMBL/GenBank/DDBJ databases">
        <title>Whole Genome Sequences of Three Symbiotic Endozoicomonas Bacteria.</title>
        <authorList>
            <person name="Neave M.J."/>
            <person name="Apprill A."/>
            <person name="Voolstra C.R."/>
        </authorList>
    </citation>
    <scope>NUCLEOTIDE SEQUENCE [LARGE SCALE GENOMIC DNA]</scope>
    <source>
        <strain evidence="1 2">DSM 25634</strain>
    </source>
</reference>
<protein>
    <submittedName>
        <fullName evidence="1">Uncharacterized protein</fullName>
    </submittedName>
</protein>
<organism evidence="1 2">
    <name type="scientific">Endozoicomonas numazuensis</name>
    <dbReference type="NCBI Taxonomy" id="1137799"/>
    <lineage>
        <taxon>Bacteria</taxon>
        <taxon>Pseudomonadati</taxon>
        <taxon>Pseudomonadota</taxon>
        <taxon>Gammaproteobacteria</taxon>
        <taxon>Oceanospirillales</taxon>
        <taxon>Endozoicomonadaceae</taxon>
        <taxon>Endozoicomonas</taxon>
    </lineage>
</organism>
<evidence type="ECO:0000313" key="2">
    <source>
        <dbReference type="Proteomes" id="UP000028073"/>
    </source>
</evidence>
<proteinExistence type="predicted"/>
<dbReference type="Proteomes" id="UP000028073">
    <property type="component" value="Unassembled WGS sequence"/>
</dbReference>
<comment type="caution">
    <text evidence="1">The sequence shown here is derived from an EMBL/GenBank/DDBJ whole genome shotgun (WGS) entry which is preliminary data.</text>
</comment>
<dbReference type="EMBL" id="JOKH01000004">
    <property type="protein sequence ID" value="KEQ16903.1"/>
    <property type="molecule type" value="Genomic_DNA"/>
</dbReference>
<name>A0A081NEN0_9GAMM</name>
<dbReference type="RefSeq" id="WP_034839161.1">
    <property type="nucleotide sequence ID" value="NZ_JOKH01000004.1"/>
</dbReference>
<dbReference type="STRING" id="1137799.GZ78_19845"/>
<gene>
    <name evidence="1" type="ORF">GZ78_19845</name>
</gene>
<evidence type="ECO:0000313" key="1">
    <source>
        <dbReference type="EMBL" id="KEQ16903.1"/>
    </source>
</evidence>
<accession>A0A081NEN0</accession>
<keyword evidence="2" id="KW-1185">Reference proteome</keyword>
<dbReference type="AlphaFoldDB" id="A0A081NEN0"/>
<sequence>MDDLIAHYTDTDEDLRLIRQNIARMEFDTTIHLMEKYIPQGTQITEVGAATGSFGEVTYQHWLEHHFSVCREPSLLGSSNHGLVIAKKN</sequence>